<evidence type="ECO:0000313" key="2">
    <source>
        <dbReference type="EMBL" id="MED6274894.1"/>
    </source>
</evidence>
<protein>
    <submittedName>
        <fullName evidence="2">Uncharacterized protein</fullName>
    </submittedName>
</protein>
<reference evidence="2 3" key="1">
    <citation type="submission" date="2021-06" db="EMBL/GenBank/DDBJ databases">
        <authorList>
            <person name="Palmer J.M."/>
        </authorList>
    </citation>
    <scope>NUCLEOTIDE SEQUENCE [LARGE SCALE GENOMIC DNA]</scope>
    <source>
        <strain evidence="2 3">CL_MEX2019</strain>
        <tissue evidence="2">Muscle</tissue>
    </source>
</reference>
<name>A0ABU7DIL0_9TELE</name>
<evidence type="ECO:0000256" key="1">
    <source>
        <dbReference type="SAM" id="MobiDB-lite"/>
    </source>
</evidence>
<organism evidence="2 3">
    <name type="scientific">Characodon lateralis</name>
    <dbReference type="NCBI Taxonomy" id="208331"/>
    <lineage>
        <taxon>Eukaryota</taxon>
        <taxon>Metazoa</taxon>
        <taxon>Chordata</taxon>
        <taxon>Craniata</taxon>
        <taxon>Vertebrata</taxon>
        <taxon>Euteleostomi</taxon>
        <taxon>Actinopterygii</taxon>
        <taxon>Neopterygii</taxon>
        <taxon>Teleostei</taxon>
        <taxon>Neoteleostei</taxon>
        <taxon>Acanthomorphata</taxon>
        <taxon>Ovalentaria</taxon>
        <taxon>Atherinomorphae</taxon>
        <taxon>Cyprinodontiformes</taxon>
        <taxon>Goodeidae</taxon>
        <taxon>Characodon</taxon>
    </lineage>
</organism>
<comment type="caution">
    <text evidence="2">The sequence shown here is derived from an EMBL/GenBank/DDBJ whole genome shotgun (WGS) entry which is preliminary data.</text>
</comment>
<keyword evidence="3" id="KW-1185">Reference proteome</keyword>
<dbReference type="Proteomes" id="UP001352852">
    <property type="component" value="Unassembled WGS sequence"/>
</dbReference>
<dbReference type="EMBL" id="JAHUTJ010026621">
    <property type="protein sequence ID" value="MED6274894.1"/>
    <property type="molecule type" value="Genomic_DNA"/>
</dbReference>
<evidence type="ECO:0000313" key="3">
    <source>
        <dbReference type="Proteomes" id="UP001352852"/>
    </source>
</evidence>
<feature type="region of interest" description="Disordered" evidence="1">
    <location>
        <begin position="1"/>
        <end position="90"/>
    </location>
</feature>
<gene>
    <name evidence="2" type="ORF">CHARACLAT_021043</name>
</gene>
<proteinExistence type="predicted"/>
<accession>A0ABU7DIL0</accession>
<sequence length="114" mass="12618">MQIVQATRPDYGRHCSNLNNFGPDPNLWPPKTPAPIQREGHKQKKEGSTRSKYTSPLTRAAPGRNSLNSNELRSQPYEPPTLHGPQHNFPHKATLTRTQISNSCANHSAIASSP</sequence>